<dbReference type="Gene3D" id="1.25.40.10">
    <property type="entry name" value="Tetratricopeptide repeat domain"/>
    <property type="match status" value="1"/>
</dbReference>
<accession>A0A2U8E201</accession>
<protein>
    <recommendedName>
        <fullName evidence="2">VIT domain-containing protein</fullName>
    </recommendedName>
</protein>
<evidence type="ECO:0000313" key="3">
    <source>
        <dbReference type="EMBL" id="AWI08909.1"/>
    </source>
</evidence>
<dbReference type="OrthoDB" id="266279at2"/>
<evidence type="ECO:0000256" key="1">
    <source>
        <dbReference type="SAM" id="MobiDB-lite"/>
    </source>
</evidence>
<proteinExistence type="predicted"/>
<dbReference type="SUPFAM" id="SSF48452">
    <property type="entry name" value="TPR-like"/>
    <property type="match status" value="1"/>
</dbReference>
<feature type="compositionally biased region" description="Basic and acidic residues" evidence="1">
    <location>
        <begin position="613"/>
        <end position="624"/>
    </location>
</feature>
<keyword evidence="4" id="KW-1185">Reference proteome</keyword>
<dbReference type="Pfam" id="PF08487">
    <property type="entry name" value="VIT"/>
    <property type="match status" value="1"/>
</dbReference>
<evidence type="ECO:0000259" key="2">
    <source>
        <dbReference type="PROSITE" id="PS51468"/>
    </source>
</evidence>
<evidence type="ECO:0000313" key="4">
    <source>
        <dbReference type="Proteomes" id="UP000244896"/>
    </source>
</evidence>
<dbReference type="AlphaFoldDB" id="A0A2U8E201"/>
<dbReference type="KEGG" id="elut:CKA38_06270"/>
<dbReference type="EMBL" id="CP023004">
    <property type="protein sequence ID" value="AWI08909.1"/>
    <property type="molecule type" value="Genomic_DNA"/>
</dbReference>
<dbReference type="Gene3D" id="2.60.120.380">
    <property type="match status" value="1"/>
</dbReference>
<dbReference type="Pfam" id="PF09906">
    <property type="entry name" value="DUF2135"/>
    <property type="match status" value="1"/>
</dbReference>
<dbReference type="InterPro" id="IPR011990">
    <property type="entry name" value="TPR-like_helical_dom_sf"/>
</dbReference>
<dbReference type="InterPro" id="IPR013694">
    <property type="entry name" value="VIT"/>
</dbReference>
<sequence>MSIFHIMKFCPLPRGFALLAVFLLILTPIARAQIALNPTDPKAERVLIRSADISTEITGRFAVTTFDLVFANPNGRDLEGTFEFPLLDGQRVVRFALDINGALREAVPVEKEKGRVVFEEIERRQVDPGLLEQTAGNNYRARIFPIPANGTRRIVIAYQEDLMTASTAANKAPRYRLALNFPNELRTFNLTASVFAAPGAKPAQASTSLALKLPAWSDGHVLQVKKENFTARGVLDLKLPAISTSARPAVITETFNGREYFYAEAALPATALKANARPEPKCVGILWDASGSGRDRNHKREFALLDAWFAAVRNVEVKLVCLRNTAAAPITFKVRRGKWSELRAALEKTIYDGATSFDGLIDDASVDEWLLFSDGVVNFGTTQNLEKLPLRAPVHAVNASAKAAPAFLRRLAAQGGGEFADLMALDAKTATSRLRRISPRVLAVERDPEAVAQIFPEVGAPVNTENGTFVVTGILRQQSATVRVKIGSNENDAQAIEVAINSGENTGSLAARAWATTKINHLAAAPGDNREDIRRTSREFRIVTPDTSLIVLETLADYIRYDIEPPAELRDEWLKQRRATDAATNKNRKQQIDRIVTMLHERVQWWEKEFPKDKPIKRPPETKPIHPASEVVILGGSERQNTVRQEQSRRRERPAAAPRANDADGEIVAIERFMVSDARQAADLDRSGFEDGRRVDKPATGSFIALQRWSPSASYLDRLRRAPEAERFSIYLEERADHAREPGFYLDVAEYFFDEAKHTPTALQILSNLAELGLEDAALLRVLGHRLVQAGRPDLALPVFERVLKIRGEEPQSRRDLALVCAKLEQYQRTADLLWEIVSRKWDDRFPEIEMIALGELNAIVATHAGKLDLSKIDARLLKNMPVGLRVILTWDADNSDIDLWVDDPSGDRAMYSRPLTYQGGRMSRDFTGGYGPEEFLVRTPKAGKYTVRINYYGDSRQTALGPVTAQVRLITDFGTASEKEKLITVRLVDKKEELEIGSIVIGE</sequence>
<feature type="domain" description="VIT" evidence="2">
    <location>
        <begin position="32"/>
        <end position="160"/>
    </location>
</feature>
<organism evidence="3 4">
    <name type="scientific">Ereboglobus luteus</name>
    <dbReference type="NCBI Taxonomy" id="1796921"/>
    <lineage>
        <taxon>Bacteria</taxon>
        <taxon>Pseudomonadati</taxon>
        <taxon>Verrucomicrobiota</taxon>
        <taxon>Opitutia</taxon>
        <taxon>Opitutales</taxon>
        <taxon>Opitutaceae</taxon>
        <taxon>Ereboglobus</taxon>
    </lineage>
</organism>
<dbReference type="PROSITE" id="PS51468">
    <property type="entry name" value="VIT"/>
    <property type="match status" value="1"/>
</dbReference>
<dbReference type="InterPro" id="IPR019220">
    <property type="entry name" value="DUF2135"/>
</dbReference>
<dbReference type="Proteomes" id="UP000244896">
    <property type="component" value="Chromosome"/>
</dbReference>
<reference evidence="3 4" key="1">
    <citation type="journal article" date="2018" name="Syst. Appl. Microbiol.">
        <title>Ereboglobus luteus gen. nov. sp. nov. from cockroach guts, and new insights into the oxygen relationship of the genera Opitutus and Didymococcus (Verrucomicrobia: Opitutaceae).</title>
        <authorList>
            <person name="Tegtmeier D."/>
            <person name="Belitz A."/>
            <person name="Radek R."/>
            <person name="Heimerl T."/>
            <person name="Brune A."/>
        </authorList>
    </citation>
    <scope>NUCLEOTIDE SEQUENCE [LARGE SCALE GENOMIC DNA]</scope>
    <source>
        <strain evidence="3 4">Ho45</strain>
    </source>
</reference>
<feature type="region of interest" description="Disordered" evidence="1">
    <location>
        <begin position="613"/>
        <end position="662"/>
    </location>
</feature>
<gene>
    <name evidence="3" type="ORF">CKA38_06270</name>
</gene>
<name>A0A2U8E201_9BACT</name>